<sequence length="109" mass="11862">MSGYFVLKRSGTEFMFNLHAGNHEVILTSEQYTTKASAEGGIAAVQKYAADDARYMRKTAKDGSHYFSLVAANGESVGRSEMYTTAQARDKGIESVKTNGPKSPTKDQT</sequence>
<dbReference type="Proteomes" id="UP000494108">
    <property type="component" value="Unassembled WGS sequence"/>
</dbReference>
<evidence type="ECO:0000313" key="3">
    <source>
        <dbReference type="EMBL" id="CAB3646381.1"/>
    </source>
</evidence>
<dbReference type="RefSeq" id="WP_175174784.1">
    <property type="nucleotide sequence ID" value="NZ_CADIJX010000003.1"/>
</dbReference>
<evidence type="ECO:0000313" key="4">
    <source>
        <dbReference type="Proteomes" id="UP000494108"/>
    </source>
</evidence>
<feature type="domain" description="DUF1508" evidence="2">
    <location>
        <begin position="12"/>
        <end position="55"/>
    </location>
</feature>
<dbReference type="AlphaFoldDB" id="A0A6S6YVB1"/>
<dbReference type="InterPro" id="IPR036913">
    <property type="entry name" value="YegP-like_sf"/>
</dbReference>
<dbReference type="EMBL" id="CADIJX010000003">
    <property type="protein sequence ID" value="CAB3646381.1"/>
    <property type="molecule type" value="Genomic_DNA"/>
</dbReference>
<proteinExistence type="predicted"/>
<evidence type="ECO:0000256" key="1">
    <source>
        <dbReference type="SAM" id="MobiDB-lite"/>
    </source>
</evidence>
<dbReference type="Gene3D" id="2.30.29.80">
    <property type="match status" value="1"/>
</dbReference>
<keyword evidence="4" id="KW-1185">Reference proteome</keyword>
<dbReference type="InterPro" id="IPR051141">
    <property type="entry name" value="UPF0339_domain"/>
</dbReference>
<dbReference type="InterPro" id="IPR010879">
    <property type="entry name" value="DUF1508"/>
</dbReference>
<gene>
    <name evidence="3" type="ORF">LMG3431_02467</name>
</gene>
<feature type="domain" description="DUF1508" evidence="2">
    <location>
        <begin position="60"/>
        <end position="107"/>
    </location>
</feature>
<accession>A0A6S6YVB1</accession>
<protein>
    <recommendedName>
        <fullName evidence="2">DUF1508 domain-containing protein</fullName>
    </recommendedName>
</protein>
<dbReference type="Pfam" id="PF07411">
    <property type="entry name" value="DUF1508"/>
    <property type="match status" value="2"/>
</dbReference>
<dbReference type="PANTHER" id="PTHR40606:SF1">
    <property type="entry name" value="UPF0339 PROTEIN YEGP"/>
    <property type="match status" value="1"/>
</dbReference>
<name>A0A6S6YVB1_9BURK</name>
<organism evidence="3 4">
    <name type="scientific">Achromobacter pestifer</name>
    <dbReference type="NCBI Taxonomy" id="1353889"/>
    <lineage>
        <taxon>Bacteria</taxon>
        <taxon>Pseudomonadati</taxon>
        <taxon>Pseudomonadota</taxon>
        <taxon>Betaproteobacteria</taxon>
        <taxon>Burkholderiales</taxon>
        <taxon>Alcaligenaceae</taxon>
        <taxon>Achromobacter</taxon>
    </lineage>
</organism>
<evidence type="ECO:0000259" key="2">
    <source>
        <dbReference type="Pfam" id="PF07411"/>
    </source>
</evidence>
<dbReference type="PANTHER" id="PTHR40606">
    <property type="match status" value="1"/>
</dbReference>
<dbReference type="SUPFAM" id="SSF160113">
    <property type="entry name" value="YegP-like"/>
    <property type="match status" value="2"/>
</dbReference>
<reference evidence="3 4" key="1">
    <citation type="submission" date="2020-04" db="EMBL/GenBank/DDBJ databases">
        <authorList>
            <person name="De Canck E."/>
        </authorList>
    </citation>
    <scope>NUCLEOTIDE SEQUENCE [LARGE SCALE GENOMIC DNA]</scope>
    <source>
        <strain evidence="3 4">LMG 3431</strain>
    </source>
</reference>
<feature type="region of interest" description="Disordered" evidence="1">
    <location>
        <begin position="85"/>
        <end position="109"/>
    </location>
</feature>